<dbReference type="CDD" id="cd06260">
    <property type="entry name" value="DUF820-like"/>
    <property type="match status" value="1"/>
</dbReference>
<dbReference type="Pfam" id="PF05685">
    <property type="entry name" value="Uma2"/>
    <property type="match status" value="1"/>
</dbReference>
<keyword evidence="1" id="KW-1133">Transmembrane helix</keyword>
<dbReference type="GO" id="GO:0004519">
    <property type="term" value="F:endonuclease activity"/>
    <property type="evidence" value="ECO:0007669"/>
    <property type="project" value="UniProtKB-KW"/>
</dbReference>
<feature type="domain" description="Putative restriction endonuclease" evidence="2">
    <location>
        <begin position="11"/>
        <end position="169"/>
    </location>
</feature>
<keyword evidence="3" id="KW-0255">Endonuclease</keyword>
<accession>A0A6H2BWS8</accession>
<keyword evidence="3" id="KW-0540">Nuclease</keyword>
<evidence type="ECO:0000256" key="1">
    <source>
        <dbReference type="SAM" id="Phobius"/>
    </source>
</evidence>
<evidence type="ECO:0000259" key="2">
    <source>
        <dbReference type="Pfam" id="PF05685"/>
    </source>
</evidence>
<dbReference type="InterPro" id="IPR011335">
    <property type="entry name" value="Restrct_endonuc-II-like"/>
</dbReference>
<dbReference type="KEGG" id="dfs:HGD76_03270"/>
<keyword evidence="3" id="KW-0378">Hydrolase</keyword>
<dbReference type="AlphaFoldDB" id="A0A6H2BWS8"/>
<keyword evidence="1" id="KW-0472">Membrane</keyword>
<dbReference type="SUPFAM" id="SSF52980">
    <property type="entry name" value="Restriction endonuclease-like"/>
    <property type="match status" value="1"/>
</dbReference>
<dbReference type="PANTHER" id="PTHR36558">
    <property type="entry name" value="GLR1098 PROTEIN"/>
    <property type="match status" value="1"/>
</dbReference>
<feature type="transmembrane region" description="Helical" evidence="1">
    <location>
        <begin position="31"/>
        <end position="53"/>
    </location>
</feature>
<dbReference type="RefSeq" id="WP_168694954.1">
    <property type="nucleotide sequence ID" value="NZ_CP051206.1"/>
</dbReference>
<evidence type="ECO:0000313" key="4">
    <source>
        <dbReference type="Proteomes" id="UP000502433"/>
    </source>
</evidence>
<dbReference type="Gene3D" id="3.90.1570.10">
    <property type="entry name" value="tt1808, chain A"/>
    <property type="match status" value="1"/>
</dbReference>
<reference evidence="3 4" key="2">
    <citation type="submission" date="2020-04" db="EMBL/GenBank/DDBJ databases">
        <authorList>
            <person name="Fomenkov A."/>
            <person name="Anton B.P."/>
            <person name="Roberts R.J."/>
        </authorList>
    </citation>
    <scope>NUCLEOTIDE SEQUENCE [LARGE SCALE GENOMIC DNA]</scope>
    <source>
        <strain evidence="3 4">CCAP 1403/13f</strain>
    </source>
</reference>
<dbReference type="EMBL" id="CP051206">
    <property type="protein sequence ID" value="QJB43388.1"/>
    <property type="molecule type" value="Genomic_DNA"/>
</dbReference>
<sequence>MVASPQIYITPEEYLELEENSPIKYEYIDGYIYAMAGALEAHVTIALNLATLLRNYMRGSGCRVYISDMKARIESLNRFFYPDIMVTCDKRDQDTLGYKRFPCLIIEVLSDSTEGFDRGDKFADYQTIETLQEYILINPKKPRVECFRRNEDGLWVLQSYAGEETSFQLQSINFAGTMTQLYEDVDFPSPAEFSQIQNQKFWTLDLR</sequence>
<dbReference type="PANTHER" id="PTHR36558:SF1">
    <property type="entry name" value="RESTRICTION ENDONUCLEASE DOMAIN-CONTAINING PROTEIN-RELATED"/>
    <property type="match status" value="1"/>
</dbReference>
<proteinExistence type="predicted"/>
<dbReference type="InterPro" id="IPR012296">
    <property type="entry name" value="Nuclease_put_TT1808"/>
</dbReference>
<gene>
    <name evidence="3" type="ORF">HGD76_03270</name>
</gene>
<reference evidence="3 4" key="1">
    <citation type="submission" date="2020-04" db="EMBL/GenBank/DDBJ databases">
        <title>Genome-Wide Identification of 5-Methylcytosine Sites in Bacterial Genomes By High-Throughput Sequencing of MspJI Restriction Fragments.</title>
        <authorList>
            <person name="Wu V."/>
        </authorList>
    </citation>
    <scope>NUCLEOTIDE SEQUENCE [LARGE SCALE GENOMIC DNA]</scope>
    <source>
        <strain evidence="3 4">CCAP 1403/13f</strain>
    </source>
</reference>
<name>A0A6H2BWS8_DOLFA</name>
<organism evidence="3 4">
    <name type="scientific">Dolichospermum flos-aquae CCAP 1403/13F</name>
    <dbReference type="NCBI Taxonomy" id="315271"/>
    <lineage>
        <taxon>Bacteria</taxon>
        <taxon>Bacillati</taxon>
        <taxon>Cyanobacteriota</taxon>
        <taxon>Cyanophyceae</taxon>
        <taxon>Nostocales</taxon>
        <taxon>Aphanizomenonaceae</taxon>
        <taxon>Dolichospermum</taxon>
    </lineage>
</organism>
<dbReference type="Proteomes" id="UP000502433">
    <property type="component" value="Chromosome"/>
</dbReference>
<dbReference type="InterPro" id="IPR008538">
    <property type="entry name" value="Uma2"/>
</dbReference>
<protein>
    <submittedName>
        <fullName evidence="3">Uma2 family endonuclease</fullName>
    </submittedName>
</protein>
<keyword evidence="1" id="KW-0812">Transmembrane</keyword>
<evidence type="ECO:0000313" key="3">
    <source>
        <dbReference type="EMBL" id="QJB43388.1"/>
    </source>
</evidence>